<dbReference type="Gene3D" id="3.40.50.620">
    <property type="entry name" value="HUPs"/>
    <property type="match status" value="1"/>
</dbReference>
<name>A0A6I9W0L8_9HYME</name>
<comment type="similarity">
    <text evidence="3">Belongs to the CTU2/NCS2 family.</text>
</comment>
<dbReference type="GO" id="GO:0016779">
    <property type="term" value="F:nucleotidyltransferase activity"/>
    <property type="evidence" value="ECO:0007669"/>
    <property type="project" value="UniProtKB-UniRule"/>
</dbReference>
<gene>
    <name evidence="5" type="primary">LOC105425859</name>
</gene>
<evidence type="ECO:0000313" key="4">
    <source>
        <dbReference type="Proteomes" id="UP000504615"/>
    </source>
</evidence>
<dbReference type="Pfam" id="PF10288">
    <property type="entry name" value="CTU2"/>
    <property type="match status" value="1"/>
</dbReference>
<organism evidence="4 5">
    <name type="scientific">Pogonomyrmex barbatus</name>
    <name type="common">red harvester ant</name>
    <dbReference type="NCBI Taxonomy" id="144034"/>
    <lineage>
        <taxon>Eukaryota</taxon>
        <taxon>Metazoa</taxon>
        <taxon>Ecdysozoa</taxon>
        <taxon>Arthropoda</taxon>
        <taxon>Hexapoda</taxon>
        <taxon>Insecta</taxon>
        <taxon>Pterygota</taxon>
        <taxon>Neoptera</taxon>
        <taxon>Endopterygota</taxon>
        <taxon>Hymenoptera</taxon>
        <taxon>Apocrita</taxon>
        <taxon>Aculeata</taxon>
        <taxon>Formicoidea</taxon>
        <taxon>Formicidae</taxon>
        <taxon>Myrmicinae</taxon>
        <taxon>Pogonomyrmex</taxon>
    </lineage>
</organism>
<dbReference type="SUPFAM" id="SSF52402">
    <property type="entry name" value="Adenine nucleotide alpha hydrolases-like"/>
    <property type="match status" value="1"/>
</dbReference>
<accession>A0A6I9W0L8</accession>
<dbReference type="KEGG" id="pbar:105425859"/>
<dbReference type="UniPathway" id="UPA00988"/>
<dbReference type="RefSeq" id="XP_011635131.1">
    <property type="nucleotide sequence ID" value="XM_011636829.2"/>
</dbReference>
<reference evidence="5" key="1">
    <citation type="submission" date="2025-08" db="UniProtKB">
        <authorList>
            <consortium name="RefSeq"/>
        </authorList>
    </citation>
    <scope>IDENTIFICATION</scope>
</reference>
<dbReference type="GO" id="GO:0000049">
    <property type="term" value="F:tRNA binding"/>
    <property type="evidence" value="ECO:0007669"/>
    <property type="project" value="InterPro"/>
</dbReference>
<evidence type="ECO:0000313" key="5">
    <source>
        <dbReference type="RefSeq" id="XP_011635131.1"/>
    </source>
</evidence>
<evidence type="ECO:0000256" key="2">
    <source>
        <dbReference type="ARBA" id="ARBA00022694"/>
    </source>
</evidence>
<keyword evidence="2 3" id="KW-0819">tRNA processing</keyword>
<dbReference type="InterPro" id="IPR019407">
    <property type="entry name" value="CTU2"/>
</dbReference>
<dbReference type="AlphaFoldDB" id="A0A6I9W0L8"/>
<comment type="pathway">
    <text evidence="3">tRNA modification; 5-methoxycarbonylmethyl-2-thiouridine-tRNA biosynthesis.</text>
</comment>
<dbReference type="PANTHER" id="PTHR20882:SF14">
    <property type="entry name" value="CYTOPLASMIC TRNA 2-THIOLATION PROTEIN 2"/>
    <property type="match status" value="1"/>
</dbReference>
<dbReference type="HAMAP" id="MF_03054">
    <property type="entry name" value="CTU2"/>
    <property type="match status" value="1"/>
</dbReference>
<evidence type="ECO:0000256" key="1">
    <source>
        <dbReference type="ARBA" id="ARBA00022490"/>
    </source>
</evidence>
<proteinExistence type="inferred from homology"/>
<keyword evidence="1 3" id="KW-0963">Cytoplasm</keyword>
<evidence type="ECO:0000256" key="3">
    <source>
        <dbReference type="HAMAP-Rule" id="MF_03054"/>
    </source>
</evidence>
<sequence>MCSINDCNFDGNDDKVLKNTKDLSTDAIICRKCKCKNVDVLLVGQSGYCNVCFLNVINHKFRAALGKSKIIRHGDSILVDHSGELNSTVLLHLIKAGMSESTHKKLIFKTTVLYIHDDIMTKKTHEERVLLECKIAKEVKDLGFNGYAVSISQVLNKEDALDVRPIDQEINNENDSQLQLILTNLLDDTSRMDLVDQLRRKLLLSAARILNCNKIFVADSAIDIATKVLGDICLGRGAQLSTQANFCDARCEDIKILKPMRDFTQQELIYYSEYHKINFVKLKEPNMSTVTSIQALAHNFTMGLESQFSGTVSTVFRTADKISSKGDMQQNIEDNCVLCDTRLDFTSSDDKVTAIRAIEVSRLVSSKHIDAKAPLGNEENGKSNCFDSRPNNECCNGNTKCECRDSKKKQVTMKDVWRYLCYSCRLIFRNSELSSTLPSSLLFAVQQRVALKNMREEINDFLL</sequence>
<comment type="subcellular location">
    <subcellularLocation>
        <location evidence="3">Cytoplasm</location>
    </subcellularLocation>
</comment>
<dbReference type="GeneID" id="105425859"/>
<dbReference type="GO" id="GO:0002143">
    <property type="term" value="P:tRNA wobble position uridine thiolation"/>
    <property type="evidence" value="ECO:0007669"/>
    <property type="project" value="TreeGrafter"/>
</dbReference>
<comment type="function">
    <text evidence="3">Plays a central role in 2-thiolation of mcm(5)S(2)U at tRNA wobble positions of tRNA(Lys), tRNA(Glu) and tRNA(Gln). May act by forming a heterodimer with NCS6/CTU1 that ligates sulfur from thiocarboxylated URM1 onto the uridine of tRNAs at wobble position.</text>
</comment>
<dbReference type="GO" id="GO:0016783">
    <property type="term" value="F:sulfurtransferase activity"/>
    <property type="evidence" value="ECO:0007669"/>
    <property type="project" value="TreeGrafter"/>
</dbReference>
<dbReference type="GO" id="GO:0032447">
    <property type="term" value="P:protein urmylation"/>
    <property type="evidence" value="ECO:0007669"/>
    <property type="project" value="UniProtKB-UniRule"/>
</dbReference>
<dbReference type="InterPro" id="IPR014729">
    <property type="entry name" value="Rossmann-like_a/b/a_fold"/>
</dbReference>
<dbReference type="PANTHER" id="PTHR20882">
    <property type="entry name" value="CYTOPLASMIC TRNA 2-THIOLATION PROTEIN 2"/>
    <property type="match status" value="1"/>
</dbReference>
<protein>
    <recommendedName>
        <fullName evidence="3">Cytoplasmic tRNA 2-thiolation protein 2</fullName>
    </recommendedName>
</protein>
<keyword evidence="4" id="KW-1185">Reference proteome</keyword>
<dbReference type="OrthoDB" id="25129at2759"/>
<dbReference type="Proteomes" id="UP000504615">
    <property type="component" value="Unplaced"/>
</dbReference>
<dbReference type="GO" id="GO:0005829">
    <property type="term" value="C:cytosol"/>
    <property type="evidence" value="ECO:0007669"/>
    <property type="project" value="TreeGrafter"/>
</dbReference>
<dbReference type="CTD" id="348180"/>